<keyword evidence="1" id="KW-0805">Transcription regulation</keyword>
<name>A0A2P2C197_9ZZZZ</name>
<sequence>MVLQVVTPGPVPAADNAEIEQAKGMLMERLGVSASAAGALLRRRSSELGVGVDELADRVLGGETQVEMARTRSWRGREAGLTEREAQVMELITAGLGNREIAGLLYLSLNSVKSYIPSAYRKIGVDTRAKAVLWGAQNGFLTDRSE</sequence>
<dbReference type="InterPro" id="IPR011006">
    <property type="entry name" value="CheY-like_superfamily"/>
</dbReference>
<evidence type="ECO:0000259" key="5">
    <source>
        <dbReference type="PROSITE" id="PS50921"/>
    </source>
</evidence>
<evidence type="ECO:0000256" key="1">
    <source>
        <dbReference type="ARBA" id="ARBA00023015"/>
    </source>
</evidence>
<dbReference type="InterPro" id="IPR036388">
    <property type="entry name" value="WH-like_DNA-bd_sf"/>
</dbReference>
<dbReference type="CDD" id="cd06170">
    <property type="entry name" value="LuxR_C_like"/>
    <property type="match status" value="1"/>
</dbReference>
<dbReference type="GO" id="GO:0003677">
    <property type="term" value="F:DNA binding"/>
    <property type="evidence" value="ECO:0007669"/>
    <property type="project" value="UniProtKB-KW"/>
</dbReference>
<keyword evidence="3" id="KW-0804">Transcription</keyword>
<evidence type="ECO:0000313" key="6">
    <source>
        <dbReference type="EMBL" id="CUR55785.1"/>
    </source>
</evidence>
<dbReference type="PROSITE" id="PS50921">
    <property type="entry name" value="ANTAR"/>
    <property type="match status" value="1"/>
</dbReference>
<dbReference type="SUPFAM" id="SSF52172">
    <property type="entry name" value="CheY-like"/>
    <property type="match status" value="1"/>
</dbReference>
<accession>A0A2P2C197</accession>
<dbReference type="GO" id="GO:0003723">
    <property type="term" value="F:RNA binding"/>
    <property type="evidence" value="ECO:0007669"/>
    <property type="project" value="InterPro"/>
</dbReference>
<dbReference type="PRINTS" id="PR00038">
    <property type="entry name" value="HTHLUXR"/>
</dbReference>
<dbReference type="SMART" id="SM00421">
    <property type="entry name" value="HTH_LUXR"/>
    <property type="match status" value="1"/>
</dbReference>
<dbReference type="InterPro" id="IPR000792">
    <property type="entry name" value="Tscrpt_reg_LuxR_C"/>
</dbReference>
<dbReference type="GO" id="GO:0006355">
    <property type="term" value="P:regulation of DNA-templated transcription"/>
    <property type="evidence" value="ECO:0007669"/>
    <property type="project" value="InterPro"/>
</dbReference>
<dbReference type="EMBL" id="CZKA01000024">
    <property type="protein sequence ID" value="CUR55785.1"/>
    <property type="molecule type" value="Genomic_DNA"/>
</dbReference>
<dbReference type="AlphaFoldDB" id="A0A2P2C197"/>
<evidence type="ECO:0000256" key="2">
    <source>
        <dbReference type="ARBA" id="ARBA00023125"/>
    </source>
</evidence>
<reference evidence="6" key="1">
    <citation type="submission" date="2015-08" db="EMBL/GenBank/DDBJ databases">
        <authorList>
            <person name="Babu N.S."/>
            <person name="Beckwith C.J."/>
            <person name="Beseler K.G."/>
            <person name="Brison A."/>
            <person name="Carone J.V."/>
            <person name="Caskin T.P."/>
            <person name="Diamond M."/>
            <person name="Durham M.E."/>
            <person name="Foxe J.M."/>
            <person name="Go M."/>
            <person name="Henderson B.A."/>
            <person name="Jones I.B."/>
            <person name="McGettigan J.A."/>
            <person name="Micheletti S.J."/>
            <person name="Nasrallah M.E."/>
            <person name="Ortiz D."/>
            <person name="Piller C.R."/>
            <person name="Privatt S.R."/>
            <person name="Schneider S.L."/>
            <person name="Sharp S."/>
            <person name="Smith T.C."/>
            <person name="Stanton J.D."/>
            <person name="Ullery H.E."/>
            <person name="Wilson R.J."/>
            <person name="Serrano M.G."/>
            <person name="Buck G."/>
            <person name="Lee V."/>
            <person name="Wang Y."/>
            <person name="Carvalho R."/>
            <person name="Voegtly L."/>
            <person name="Shi R."/>
            <person name="Duckworth R."/>
            <person name="Johnson A."/>
            <person name="Loviza R."/>
            <person name="Walstead R."/>
            <person name="Shah Z."/>
            <person name="Kiflezghi M."/>
            <person name="Wade K."/>
            <person name="Ball S.L."/>
            <person name="Bradley K.W."/>
            <person name="Asai D.J."/>
            <person name="Bowman C.A."/>
            <person name="Russell D.A."/>
            <person name="Pope W.H."/>
            <person name="Jacobs-Sera D."/>
            <person name="Hendrix R.W."/>
            <person name="Hatfull G.F."/>
        </authorList>
    </citation>
    <scope>NUCLEOTIDE SEQUENCE</scope>
</reference>
<keyword evidence="2" id="KW-0238">DNA-binding</keyword>
<dbReference type="SUPFAM" id="SSF46894">
    <property type="entry name" value="C-terminal effector domain of the bipartite response regulators"/>
    <property type="match status" value="1"/>
</dbReference>
<evidence type="ECO:0000259" key="4">
    <source>
        <dbReference type="PROSITE" id="PS50043"/>
    </source>
</evidence>
<dbReference type="Pfam" id="PF03861">
    <property type="entry name" value="ANTAR"/>
    <property type="match status" value="1"/>
</dbReference>
<dbReference type="PANTHER" id="PTHR44688">
    <property type="entry name" value="DNA-BINDING TRANSCRIPTIONAL ACTIVATOR DEVR_DOSR"/>
    <property type="match status" value="1"/>
</dbReference>
<organism evidence="6">
    <name type="scientific">metagenome</name>
    <dbReference type="NCBI Taxonomy" id="256318"/>
    <lineage>
        <taxon>unclassified sequences</taxon>
        <taxon>metagenomes</taxon>
    </lineage>
</organism>
<evidence type="ECO:0000256" key="3">
    <source>
        <dbReference type="ARBA" id="ARBA00023163"/>
    </source>
</evidence>
<evidence type="ECO:0008006" key="7">
    <source>
        <dbReference type="Google" id="ProtNLM"/>
    </source>
</evidence>
<dbReference type="Gene3D" id="1.10.10.10">
    <property type="entry name" value="Winged helix-like DNA-binding domain superfamily/Winged helix DNA-binding domain"/>
    <property type="match status" value="2"/>
</dbReference>
<dbReference type="Pfam" id="PF00196">
    <property type="entry name" value="GerE"/>
    <property type="match status" value="1"/>
</dbReference>
<dbReference type="PROSITE" id="PS00622">
    <property type="entry name" value="HTH_LUXR_1"/>
    <property type="match status" value="1"/>
</dbReference>
<protein>
    <recommendedName>
        <fullName evidence="7">HTH luxR-type domain-containing protein</fullName>
    </recommendedName>
</protein>
<dbReference type="PROSITE" id="PS50043">
    <property type="entry name" value="HTH_LUXR_2"/>
    <property type="match status" value="1"/>
</dbReference>
<dbReference type="InterPro" id="IPR016032">
    <property type="entry name" value="Sig_transdc_resp-reg_C-effctor"/>
</dbReference>
<feature type="domain" description="ANTAR" evidence="5">
    <location>
        <begin position="1"/>
        <end position="60"/>
    </location>
</feature>
<proteinExistence type="predicted"/>
<dbReference type="SMART" id="SM01012">
    <property type="entry name" value="ANTAR"/>
    <property type="match status" value="1"/>
</dbReference>
<dbReference type="InterPro" id="IPR005561">
    <property type="entry name" value="ANTAR"/>
</dbReference>
<dbReference type="PANTHER" id="PTHR44688:SF16">
    <property type="entry name" value="DNA-BINDING TRANSCRIPTIONAL ACTIVATOR DEVR_DOSR"/>
    <property type="match status" value="1"/>
</dbReference>
<gene>
    <name evidence="6" type="ORF">NOCA2300017</name>
</gene>
<feature type="domain" description="HTH luxR-type" evidence="4">
    <location>
        <begin position="74"/>
        <end position="139"/>
    </location>
</feature>